<name>A0AAW1H043_SAPOF</name>
<dbReference type="AlphaFoldDB" id="A0AAW1H043"/>
<protein>
    <submittedName>
        <fullName evidence="1">Uncharacterized protein</fullName>
    </submittedName>
</protein>
<evidence type="ECO:0000313" key="1">
    <source>
        <dbReference type="EMBL" id="KAK9669302.1"/>
    </source>
</evidence>
<proteinExistence type="predicted"/>
<dbReference type="Proteomes" id="UP001443914">
    <property type="component" value="Unassembled WGS sequence"/>
</dbReference>
<sequence>MTPAHNSQTRPRTVNNTSVNIKFKNLRSRSPPPFCAISILAIRPSTAFPLPPTHFPITLPPLRRLTLSTLYYVQLPQQLFHPSHHCGAIFITLLENHSIPPLPNSPASRHEDHPLILP</sequence>
<organism evidence="1 2">
    <name type="scientific">Saponaria officinalis</name>
    <name type="common">Common soapwort</name>
    <name type="synonym">Lychnis saponaria</name>
    <dbReference type="NCBI Taxonomy" id="3572"/>
    <lineage>
        <taxon>Eukaryota</taxon>
        <taxon>Viridiplantae</taxon>
        <taxon>Streptophyta</taxon>
        <taxon>Embryophyta</taxon>
        <taxon>Tracheophyta</taxon>
        <taxon>Spermatophyta</taxon>
        <taxon>Magnoliopsida</taxon>
        <taxon>eudicotyledons</taxon>
        <taxon>Gunneridae</taxon>
        <taxon>Pentapetalae</taxon>
        <taxon>Caryophyllales</taxon>
        <taxon>Caryophyllaceae</taxon>
        <taxon>Caryophylleae</taxon>
        <taxon>Saponaria</taxon>
    </lineage>
</organism>
<keyword evidence="2" id="KW-1185">Reference proteome</keyword>
<evidence type="ECO:0000313" key="2">
    <source>
        <dbReference type="Proteomes" id="UP001443914"/>
    </source>
</evidence>
<reference evidence="1" key="1">
    <citation type="submission" date="2024-03" db="EMBL/GenBank/DDBJ databases">
        <title>WGS assembly of Saponaria officinalis var. Norfolk2.</title>
        <authorList>
            <person name="Jenkins J."/>
            <person name="Shu S."/>
            <person name="Grimwood J."/>
            <person name="Barry K."/>
            <person name="Goodstein D."/>
            <person name="Schmutz J."/>
            <person name="Leebens-Mack J."/>
            <person name="Osbourn A."/>
        </authorList>
    </citation>
    <scope>NUCLEOTIDE SEQUENCE [LARGE SCALE GENOMIC DNA]</scope>
    <source>
        <strain evidence="1">JIC</strain>
    </source>
</reference>
<accession>A0AAW1H043</accession>
<gene>
    <name evidence="1" type="ORF">RND81_13G122600</name>
</gene>
<dbReference type="EMBL" id="JBDFQZ010000013">
    <property type="protein sequence ID" value="KAK9669302.1"/>
    <property type="molecule type" value="Genomic_DNA"/>
</dbReference>
<comment type="caution">
    <text evidence="1">The sequence shown here is derived from an EMBL/GenBank/DDBJ whole genome shotgun (WGS) entry which is preliminary data.</text>
</comment>